<proteinExistence type="predicted"/>
<dbReference type="Proteomes" id="UP001054252">
    <property type="component" value="Unassembled WGS sequence"/>
</dbReference>
<dbReference type="PANTHER" id="PTHR33132">
    <property type="entry name" value="OSJNBB0118P14.9 PROTEIN"/>
    <property type="match status" value="1"/>
</dbReference>
<accession>A0AAV5M973</accession>
<organism evidence="2 3">
    <name type="scientific">Rubroshorea leprosula</name>
    <dbReference type="NCBI Taxonomy" id="152421"/>
    <lineage>
        <taxon>Eukaryota</taxon>
        <taxon>Viridiplantae</taxon>
        <taxon>Streptophyta</taxon>
        <taxon>Embryophyta</taxon>
        <taxon>Tracheophyta</taxon>
        <taxon>Spermatophyta</taxon>
        <taxon>Magnoliopsida</taxon>
        <taxon>eudicotyledons</taxon>
        <taxon>Gunneridae</taxon>
        <taxon>Pentapetalae</taxon>
        <taxon>rosids</taxon>
        <taxon>malvids</taxon>
        <taxon>Malvales</taxon>
        <taxon>Dipterocarpaceae</taxon>
        <taxon>Rubroshorea</taxon>
    </lineage>
</organism>
<gene>
    <name evidence="2" type="ORF">SLEP1_g52515</name>
</gene>
<dbReference type="EMBL" id="BPVZ01000194">
    <property type="protein sequence ID" value="GKV45438.1"/>
    <property type="molecule type" value="Genomic_DNA"/>
</dbReference>
<dbReference type="PANTHER" id="PTHR33132:SF135">
    <property type="entry name" value="OS02G0799700 PROTEIN"/>
    <property type="match status" value="1"/>
</dbReference>
<evidence type="ECO:0000313" key="2">
    <source>
        <dbReference type="EMBL" id="GKV45438.1"/>
    </source>
</evidence>
<name>A0AAV5M973_9ROSI</name>
<protein>
    <recommendedName>
        <fullName evidence="4">Serine-rich protein-like protein</fullName>
    </recommendedName>
</protein>
<feature type="region of interest" description="Disordered" evidence="1">
    <location>
        <begin position="67"/>
        <end position="99"/>
    </location>
</feature>
<feature type="compositionally biased region" description="Low complexity" evidence="1">
    <location>
        <begin position="15"/>
        <end position="39"/>
    </location>
</feature>
<comment type="caution">
    <text evidence="2">The sequence shown here is derived from an EMBL/GenBank/DDBJ whole genome shotgun (WGS) entry which is preliminary data.</text>
</comment>
<evidence type="ECO:0000256" key="1">
    <source>
        <dbReference type="SAM" id="MobiDB-lite"/>
    </source>
</evidence>
<sequence length="182" mass="19874">MSARSPRNKFDDSDFSPSKFASSSAKFASTSFASATSPTRVSLYGRSNSQSSSSFWFSVKDRKASPGHSVSLRSQISQNKNAVSSGGHQTKTCTCSPTTHPGSFRCSLHRRHQSQGYHSSNALNFRRSAMVNSLVRIGGVEGDLVKRSLSALIRPSSHQQRRRATFEPKPSRLSIMSIAKDS</sequence>
<evidence type="ECO:0000313" key="3">
    <source>
        <dbReference type="Proteomes" id="UP001054252"/>
    </source>
</evidence>
<evidence type="ECO:0008006" key="4">
    <source>
        <dbReference type="Google" id="ProtNLM"/>
    </source>
</evidence>
<feature type="compositionally biased region" description="Polar residues" evidence="1">
    <location>
        <begin position="71"/>
        <end position="99"/>
    </location>
</feature>
<keyword evidence="3" id="KW-1185">Reference proteome</keyword>
<dbReference type="AlphaFoldDB" id="A0AAV5M973"/>
<feature type="region of interest" description="Disordered" evidence="1">
    <location>
        <begin position="1"/>
        <end position="52"/>
    </location>
</feature>
<reference evidence="2 3" key="1">
    <citation type="journal article" date="2021" name="Commun. Biol.">
        <title>The genome of Shorea leprosula (Dipterocarpaceae) highlights the ecological relevance of drought in aseasonal tropical rainforests.</title>
        <authorList>
            <person name="Ng K.K.S."/>
            <person name="Kobayashi M.J."/>
            <person name="Fawcett J.A."/>
            <person name="Hatakeyama M."/>
            <person name="Paape T."/>
            <person name="Ng C.H."/>
            <person name="Ang C.C."/>
            <person name="Tnah L.H."/>
            <person name="Lee C.T."/>
            <person name="Nishiyama T."/>
            <person name="Sese J."/>
            <person name="O'Brien M.J."/>
            <person name="Copetti D."/>
            <person name="Mohd Noor M.I."/>
            <person name="Ong R.C."/>
            <person name="Putra M."/>
            <person name="Sireger I.Z."/>
            <person name="Indrioko S."/>
            <person name="Kosugi Y."/>
            <person name="Izuno A."/>
            <person name="Isagi Y."/>
            <person name="Lee S.L."/>
            <person name="Shimizu K.K."/>
        </authorList>
    </citation>
    <scope>NUCLEOTIDE SEQUENCE [LARGE SCALE GENOMIC DNA]</scope>
    <source>
        <strain evidence="2">214</strain>
    </source>
</reference>